<evidence type="ECO:0000256" key="4">
    <source>
        <dbReference type="SAM" id="MobiDB-lite"/>
    </source>
</evidence>
<dbReference type="PANTHER" id="PTHR46796:SF12">
    <property type="entry name" value="HTH-TYPE DNA-BINDING TRANSCRIPTIONAL ACTIVATOR EUTR"/>
    <property type="match status" value="1"/>
</dbReference>
<evidence type="ECO:0000259" key="5">
    <source>
        <dbReference type="PROSITE" id="PS01124"/>
    </source>
</evidence>
<evidence type="ECO:0000256" key="1">
    <source>
        <dbReference type="ARBA" id="ARBA00023015"/>
    </source>
</evidence>
<dbReference type="InterPro" id="IPR050204">
    <property type="entry name" value="AraC_XylS_family_regulators"/>
</dbReference>
<reference evidence="6 7" key="1">
    <citation type="journal article" date="2021" name="Int. J. Syst. Evol. Microbiol.">
        <title>Steroidobacter gossypii sp. nov., isolated from soil of cotton cropping field.</title>
        <authorList>
            <person name="Huang R."/>
            <person name="Yang S."/>
            <person name="Zhen C."/>
            <person name="Liu W."/>
        </authorList>
    </citation>
    <scope>NUCLEOTIDE SEQUENCE [LARGE SCALE GENOMIC DNA]</scope>
    <source>
        <strain evidence="6 7">S1-65</strain>
    </source>
</reference>
<comment type="caution">
    <text evidence="6">The sequence shown here is derived from an EMBL/GenBank/DDBJ whole genome shotgun (WGS) entry which is preliminary data.</text>
</comment>
<dbReference type="PROSITE" id="PS00041">
    <property type="entry name" value="HTH_ARAC_FAMILY_1"/>
    <property type="match status" value="1"/>
</dbReference>
<evidence type="ECO:0000313" key="7">
    <source>
        <dbReference type="Proteomes" id="UP000661077"/>
    </source>
</evidence>
<accession>A0ABS1WUB8</accession>
<dbReference type="EMBL" id="JAEVLS010000001">
    <property type="protein sequence ID" value="MBM0104574.1"/>
    <property type="molecule type" value="Genomic_DNA"/>
</dbReference>
<dbReference type="Gene3D" id="1.10.10.60">
    <property type="entry name" value="Homeodomain-like"/>
    <property type="match status" value="1"/>
</dbReference>
<protein>
    <submittedName>
        <fullName evidence="6">Helix-turn-helix domain-containing protein</fullName>
    </submittedName>
</protein>
<keyword evidence="7" id="KW-1185">Reference proteome</keyword>
<dbReference type="Proteomes" id="UP000661077">
    <property type="component" value="Unassembled WGS sequence"/>
</dbReference>
<dbReference type="Pfam" id="PF12833">
    <property type="entry name" value="HTH_18"/>
    <property type="match status" value="1"/>
</dbReference>
<organism evidence="6 7">
    <name type="scientific">Steroidobacter gossypii</name>
    <dbReference type="NCBI Taxonomy" id="2805490"/>
    <lineage>
        <taxon>Bacteria</taxon>
        <taxon>Pseudomonadati</taxon>
        <taxon>Pseudomonadota</taxon>
        <taxon>Gammaproteobacteria</taxon>
        <taxon>Steroidobacterales</taxon>
        <taxon>Steroidobacteraceae</taxon>
        <taxon>Steroidobacter</taxon>
    </lineage>
</organism>
<evidence type="ECO:0000256" key="2">
    <source>
        <dbReference type="ARBA" id="ARBA00023125"/>
    </source>
</evidence>
<keyword evidence="3" id="KW-0804">Transcription</keyword>
<feature type="region of interest" description="Disordered" evidence="4">
    <location>
        <begin position="343"/>
        <end position="365"/>
    </location>
</feature>
<name>A0ABS1WUB8_9GAMM</name>
<dbReference type="SMART" id="SM00342">
    <property type="entry name" value="HTH_ARAC"/>
    <property type="match status" value="1"/>
</dbReference>
<keyword evidence="2" id="KW-0238">DNA-binding</keyword>
<dbReference type="PROSITE" id="PS01124">
    <property type="entry name" value="HTH_ARAC_FAMILY_2"/>
    <property type="match status" value="1"/>
</dbReference>
<sequence>MARLVFRDFDEFAEAITGVEGRFIPTARSTAEWWSEAVRPGSVSLQQIQIGSATTFAGDGEPGRYTLGLPMTDATQIRIDGHFLEEDAFIVLQEDQPFTFTGHDVVRWAGVSVPTDTQLIPLDLFANTRSGTGPRTRSALPYLNRLRWVTERAISSDIDFSEPAAIAAAEEEVALCLTHVLERSMKVQDRHVGRPQFSRSRVIARTLQLIEANEGQPLFVDDLCRATQVSERTLRNIFHEFFGVGPMRLLKVRQLREIRAALLRADPQRDTVTRIAARYGIWDFSLFARNYKALFGESPSKTLRTPQNESKARSSLSWLHYASRIFIDDMRAPTPDPHVLDVNGEDEQPPVIIQSAEPPSMRAKN</sequence>
<evidence type="ECO:0000256" key="3">
    <source>
        <dbReference type="ARBA" id="ARBA00023163"/>
    </source>
</evidence>
<feature type="domain" description="HTH araC/xylS-type" evidence="5">
    <location>
        <begin position="204"/>
        <end position="305"/>
    </location>
</feature>
<dbReference type="InterPro" id="IPR018062">
    <property type="entry name" value="HTH_AraC-typ_CS"/>
</dbReference>
<dbReference type="RefSeq" id="WP_203166513.1">
    <property type="nucleotide sequence ID" value="NZ_JAEVLS010000001.1"/>
</dbReference>
<proteinExistence type="predicted"/>
<dbReference type="InterPro" id="IPR018060">
    <property type="entry name" value="HTH_AraC"/>
</dbReference>
<dbReference type="PANTHER" id="PTHR46796">
    <property type="entry name" value="HTH-TYPE TRANSCRIPTIONAL ACTIVATOR RHAS-RELATED"/>
    <property type="match status" value="1"/>
</dbReference>
<gene>
    <name evidence="6" type="ORF">JM946_07435</name>
</gene>
<evidence type="ECO:0000313" key="6">
    <source>
        <dbReference type="EMBL" id="MBM0104574.1"/>
    </source>
</evidence>
<keyword evidence="1" id="KW-0805">Transcription regulation</keyword>